<dbReference type="AlphaFoldDB" id="A0A8S1ESN3"/>
<dbReference type="InterPro" id="IPR001478">
    <property type="entry name" value="PDZ"/>
</dbReference>
<dbReference type="EMBL" id="CADEPM010000005">
    <property type="protein sequence ID" value="CAB3406657.1"/>
    <property type="molecule type" value="Genomic_DNA"/>
</dbReference>
<dbReference type="PANTHER" id="PTHR31327">
    <property type="entry name" value="SPERM MEIOSIS PDZ DOMAIN CONTAINING PROTEINS-RELATED"/>
    <property type="match status" value="1"/>
</dbReference>
<comment type="caution">
    <text evidence="2">The sequence shown here is derived from an EMBL/GenBank/DDBJ whole genome shotgun (WGS) entry which is preliminary data.</text>
</comment>
<name>A0A8S1ESN3_9PELO</name>
<feature type="domain" description="PDZ" evidence="1">
    <location>
        <begin position="37"/>
        <end position="86"/>
    </location>
</feature>
<dbReference type="PROSITE" id="PS50106">
    <property type="entry name" value="PDZ"/>
    <property type="match status" value="1"/>
</dbReference>
<dbReference type="Gene3D" id="2.30.42.10">
    <property type="match status" value="1"/>
</dbReference>
<evidence type="ECO:0000313" key="3">
    <source>
        <dbReference type="Proteomes" id="UP000494206"/>
    </source>
</evidence>
<protein>
    <recommendedName>
        <fullName evidence="1">PDZ domain-containing protein</fullName>
    </recommendedName>
</protein>
<accession>A0A8S1ESN3</accession>
<dbReference type="Proteomes" id="UP000494206">
    <property type="component" value="Unassembled WGS sequence"/>
</dbReference>
<dbReference type="OrthoDB" id="5847145at2759"/>
<gene>
    <name evidence="2" type="ORF">CBOVIS_LOCUS8702</name>
</gene>
<keyword evidence="3" id="KW-1185">Reference proteome</keyword>
<proteinExistence type="predicted"/>
<dbReference type="PANTHER" id="PTHR31327:SF9">
    <property type="entry name" value="PDZ DOMAIN-CONTAINING PROTEIN"/>
    <property type="match status" value="1"/>
</dbReference>
<sequence>MSNTNLASPITDIQVVKKIESMFGKKFCYELLDVGEASQLIKKGDGLGLELRQFFIVSINYNSPFLGSLKAGDIVLSLNGQHLNDVGQFVKIVQNLQQSPVPRAVIKYIRLKRRISRPVSFPPFQKQEGYSYETAVIYNMKGIFHLGLDLRDIDGKLIVCHMIENSLSDLTFSLGEAIIDIDGEIMLNLNMFHERLKKSLEIRKYALCLMEIPATDMIKNMIRNKIAAATKEIFRVYPIPQDCRQYALEGISVLRRNIEPKPILTEEKAKHPSARLKMQEKVREMDVPSSWNSMLFVKILPAKTVESENGG</sequence>
<dbReference type="InterPro" id="IPR040264">
    <property type="entry name" value="T15H9.4-like"/>
</dbReference>
<evidence type="ECO:0000313" key="2">
    <source>
        <dbReference type="EMBL" id="CAB3406657.1"/>
    </source>
</evidence>
<evidence type="ECO:0000259" key="1">
    <source>
        <dbReference type="PROSITE" id="PS50106"/>
    </source>
</evidence>
<dbReference type="SUPFAM" id="SSF50156">
    <property type="entry name" value="PDZ domain-like"/>
    <property type="match status" value="1"/>
</dbReference>
<organism evidence="2 3">
    <name type="scientific">Caenorhabditis bovis</name>
    <dbReference type="NCBI Taxonomy" id="2654633"/>
    <lineage>
        <taxon>Eukaryota</taxon>
        <taxon>Metazoa</taxon>
        <taxon>Ecdysozoa</taxon>
        <taxon>Nematoda</taxon>
        <taxon>Chromadorea</taxon>
        <taxon>Rhabditida</taxon>
        <taxon>Rhabditina</taxon>
        <taxon>Rhabditomorpha</taxon>
        <taxon>Rhabditoidea</taxon>
        <taxon>Rhabditidae</taxon>
        <taxon>Peloderinae</taxon>
        <taxon>Caenorhabditis</taxon>
    </lineage>
</organism>
<reference evidence="2 3" key="1">
    <citation type="submission" date="2020-04" db="EMBL/GenBank/DDBJ databases">
        <authorList>
            <person name="Laetsch R D."/>
            <person name="Stevens L."/>
            <person name="Kumar S."/>
            <person name="Blaxter L. M."/>
        </authorList>
    </citation>
    <scope>NUCLEOTIDE SEQUENCE [LARGE SCALE GENOMIC DNA]</scope>
</reference>
<dbReference type="InterPro" id="IPR036034">
    <property type="entry name" value="PDZ_sf"/>
</dbReference>